<comment type="subunit">
    <text evidence="6">Monomer.</text>
</comment>
<protein>
    <recommendedName>
        <fullName evidence="19">Elongation factor Tu</fullName>
    </recommendedName>
</protein>
<dbReference type="Gene3D" id="3.40.50.300">
    <property type="entry name" value="P-loop containing nucleotide triphosphate hydrolases"/>
    <property type="match status" value="1"/>
</dbReference>
<feature type="domain" description="CRC" evidence="21">
    <location>
        <begin position="1208"/>
        <end position="1321"/>
    </location>
</feature>
<evidence type="ECO:0000256" key="19">
    <source>
        <dbReference type="RuleBase" id="RU004061"/>
    </source>
</evidence>
<dbReference type="CDD" id="cd03697">
    <property type="entry name" value="EFTU_II"/>
    <property type="match status" value="1"/>
</dbReference>
<dbReference type="InterPro" id="IPR004160">
    <property type="entry name" value="Transl_elong_EFTu/EF1A_C"/>
</dbReference>
<evidence type="ECO:0000256" key="2">
    <source>
        <dbReference type="ARBA" id="ARBA00004173"/>
    </source>
</evidence>
<dbReference type="NCBIfam" id="NF009372">
    <property type="entry name" value="PRK12735.1"/>
    <property type="match status" value="1"/>
</dbReference>
<dbReference type="Pfam" id="PF03143">
    <property type="entry name" value="GTP_EFTU_D3"/>
    <property type="match status" value="1"/>
</dbReference>
<dbReference type="InterPro" id="IPR000795">
    <property type="entry name" value="T_Tr_GTP-bd_dom"/>
</dbReference>
<dbReference type="FunFam" id="2.40.30.10:FF:000001">
    <property type="entry name" value="Elongation factor Tu"/>
    <property type="match status" value="1"/>
</dbReference>
<reference evidence="23 24" key="1">
    <citation type="journal article" date="2015" name="Nat. Commun.">
        <title>Lucilia cuprina genome unlocks parasitic fly biology to underpin future interventions.</title>
        <authorList>
            <person name="Anstead C.A."/>
            <person name="Korhonen P.K."/>
            <person name="Young N.D."/>
            <person name="Hall R.S."/>
            <person name="Jex A.R."/>
            <person name="Murali S.C."/>
            <person name="Hughes D.S."/>
            <person name="Lee S.F."/>
            <person name="Perry T."/>
            <person name="Stroehlein A.J."/>
            <person name="Ansell B.R."/>
            <person name="Breugelmans B."/>
            <person name="Hofmann A."/>
            <person name="Qu J."/>
            <person name="Dugan S."/>
            <person name="Lee S.L."/>
            <person name="Chao H."/>
            <person name="Dinh H."/>
            <person name="Han Y."/>
            <person name="Doddapaneni H.V."/>
            <person name="Worley K.C."/>
            <person name="Muzny D.M."/>
            <person name="Ioannidis P."/>
            <person name="Waterhouse R.M."/>
            <person name="Zdobnov E.M."/>
            <person name="James P.J."/>
            <person name="Bagnall N.H."/>
            <person name="Kotze A.C."/>
            <person name="Gibbs R.A."/>
            <person name="Richards S."/>
            <person name="Batterham P."/>
            <person name="Gasser R.B."/>
        </authorList>
    </citation>
    <scope>NUCLEOTIDE SEQUENCE [LARGE SCALE GENOMIC DNA]</scope>
    <source>
        <strain evidence="23 24">LS</strain>
        <tissue evidence="23">Full body</tissue>
    </source>
</reference>
<evidence type="ECO:0000313" key="24">
    <source>
        <dbReference type="Proteomes" id="UP000037069"/>
    </source>
</evidence>
<dbReference type="Pfam" id="PF03638">
    <property type="entry name" value="TCR"/>
    <property type="match status" value="2"/>
</dbReference>
<evidence type="ECO:0000256" key="7">
    <source>
        <dbReference type="ARBA" id="ARBA00022490"/>
    </source>
</evidence>
<dbReference type="Pfam" id="PF00009">
    <property type="entry name" value="GTP_EFTU"/>
    <property type="match status" value="1"/>
</dbReference>
<dbReference type="InterPro" id="IPR050055">
    <property type="entry name" value="EF-Tu_GTPase"/>
</dbReference>
<dbReference type="GO" id="GO:0070125">
    <property type="term" value="P:mitochondrial translational elongation"/>
    <property type="evidence" value="ECO:0007669"/>
    <property type="project" value="TreeGrafter"/>
</dbReference>
<evidence type="ECO:0000256" key="5">
    <source>
        <dbReference type="ARBA" id="ARBA00007267"/>
    </source>
</evidence>
<evidence type="ECO:0000256" key="12">
    <source>
        <dbReference type="ARBA" id="ARBA00022842"/>
    </source>
</evidence>
<dbReference type="Pfam" id="PF03144">
    <property type="entry name" value="GTP_EFTU_D2"/>
    <property type="match status" value="1"/>
</dbReference>
<keyword evidence="12" id="KW-0460">Magnesium</keyword>
<dbReference type="FunFam" id="3.40.50.300:FF:000576">
    <property type="entry name" value="Elongation factor Tu"/>
    <property type="match status" value="1"/>
</dbReference>
<dbReference type="SUPFAM" id="SSF50447">
    <property type="entry name" value="Translation proteins"/>
    <property type="match status" value="1"/>
</dbReference>
<evidence type="ECO:0000256" key="8">
    <source>
        <dbReference type="ARBA" id="ARBA00022723"/>
    </source>
</evidence>
<dbReference type="PANTHER" id="PTHR43721">
    <property type="entry name" value="ELONGATION FACTOR TU-RELATED"/>
    <property type="match status" value="1"/>
</dbReference>
<dbReference type="InterPro" id="IPR033467">
    <property type="entry name" value="Tesmin/TSO1-like_CXC"/>
</dbReference>
<dbReference type="PRINTS" id="PR00315">
    <property type="entry name" value="ELONGATNFCT"/>
</dbReference>
<evidence type="ECO:0000256" key="1">
    <source>
        <dbReference type="ARBA" id="ARBA00004123"/>
    </source>
</evidence>
<gene>
    <name evidence="23" type="ORF">FF38_13137</name>
</gene>
<dbReference type="EMBL" id="JRES01000803">
    <property type="protein sequence ID" value="KNC28288.1"/>
    <property type="molecule type" value="Genomic_DNA"/>
</dbReference>
<dbReference type="InterPro" id="IPR004161">
    <property type="entry name" value="EFTu-like_2"/>
</dbReference>
<dbReference type="NCBIfam" id="NF000766">
    <property type="entry name" value="PRK00049.1"/>
    <property type="match status" value="1"/>
</dbReference>
<comment type="similarity">
    <text evidence="5">Belongs to the lin-54 family.</text>
</comment>
<evidence type="ECO:0000256" key="17">
    <source>
        <dbReference type="ARBA" id="ARBA00023242"/>
    </source>
</evidence>
<dbReference type="OrthoDB" id="6283463at2759"/>
<keyword evidence="7" id="KW-0963">Cytoplasm</keyword>
<evidence type="ECO:0000259" key="21">
    <source>
        <dbReference type="PROSITE" id="PS51634"/>
    </source>
</evidence>
<dbReference type="OMA" id="AYQTEKM"/>
<evidence type="ECO:0000256" key="9">
    <source>
        <dbReference type="ARBA" id="ARBA00022741"/>
    </source>
</evidence>
<comment type="catalytic activity">
    <reaction evidence="18">
        <text>GTP + H2O = GDP + phosphate + H(+)</text>
        <dbReference type="Rhea" id="RHEA:19669"/>
        <dbReference type="ChEBI" id="CHEBI:15377"/>
        <dbReference type="ChEBI" id="CHEBI:15378"/>
        <dbReference type="ChEBI" id="CHEBI:37565"/>
        <dbReference type="ChEBI" id="CHEBI:43474"/>
        <dbReference type="ChEBI" id="CHEBI:58189"/>
        <dbReference type="EC" id="3.6.5.3"/>
    </reaction>
    <physiologicalReaction direction="left-to-right" evidence="18">
        <dbReference type="Rhea" id="RHEA:19670"/>
    </physiologicalReaction>
</comment>
<comment type="subcellular location">
    <subcellularLocation>
        <location evidence="3">Cytoplasm</location>
    </subcellularLocation>
    <subcellularLocation>
        <location evidence="2">Mitochondrion</location>
    </subcellularLocation>
    <subcellularLocation>
        <location evidence="1">Nucleus</location>
    </subcellularLocation>
</comment>
<dbReference type="SMART" id="SM01114">
    <property type="entry name" value="CXC"/>
    <property type="match status" value="2"/>
</dbReference>
<dbReference type="NCBIfam" id="TIGR00485">
    <property type="entry name" value="EF-Tu"/>
    <property type="match status" value="1"/>
</dbReference>
<evidence type="ECO:0000256" key="11">
    <source>
        <dbReference type="ARBA" id="ARBA00022801"/>
    </source>
</evidence>
<dbReference type="InterPro" id="IPR027417">
    <property type="entry name" value="P-loop_NTPase"/>
</dbReference>
<dbReference type="GO" id="GO:0005525">
    <property type="term" value="F:GTP binding"/>
    <property type="evidence" value="ECO:0007669"/>
    <property type="project" value="UniProtKB-KW"/>
</dbReference>
<evidence type="ECO:0000256" key="16">
    <source>
        <dbReference type="ARBA" id="ARBA00023134"/>
    </source>
</evidence>
<dbReference type="PROSITE" id="PS00301">
    <property type="entry name" value="G_TR_1"/>
    <property type="match status" value="1"/>
</dbReference>
<dbReference type="PANTHER" id="PTHR43721:SF36">
    <property type="entry name" value="ELONGATION FACTOR TU, MITOCHONDRIAL"/>
    <property type="match status" value="1"/>
</dbReference>
<keyword evidence="9" id="KW-0547">Nucleotide-binding</keyword>
<dbReference type="CDD" id="cd01884">
    <property type="entry name" value="EF_Tu"/>
    <property type="match status" value="1"/>
</dbReference>
<dbReference type="PROSITE" id="PS51722">
    <property type="entry name" value="G_TR_2"/>
    <property type="match status" value="1"/>
</dbReference>
<dbReference type="STRING" id="7375.A0A0L0C7B8"/>
<dbReference type="Proteomes" id="UP000037069">
    <property type="component" value="Unassembled WGS sequence"/>
</dbReference>
<dbReference type="FunFam" id="2.40.30.10:FF:000092">
    <property type="entry name" value="Elongation factor Tu"/>
    <property type="match status" value="1"/>
</dbReference>
<feature type="compositionally biased region" description="Polar residues" evidence="20">
    <location>
        <begin position="1172"/>
        <end position="1190"/>
    </location>
</feature>
<name>A0A0L0C7B8_LUCCU</name>
<feature type="compositionally biased region" description="Basic and acidic residues" evidence="20">
    <location>
        <begin position="515"/>
        <end position="524"/>
    </location>
</feature>
<feature type="domain" description="Tr-type G" evidence="22">
    <location>
        <begin position="76"/>
        <end position="271"/>
    </location>
</feature>
<dbReference type="InterPro" id="IPR004541">
    <property type="entry name" value="Transl_elong_EFTu/EF1A_bac/org"/>
</dbReference>
<organism evidence="23 24">
    <name type="scientific">Lucilia cuprina</name>
    <name type="common">Green bottle fly</name>
    <name type="synonym">Australian sheep blowfly</name>
    <dbReference type="NCBI Taxonomy" id="7375"/>
    <lineage>
        <taxon>Eukaryota</taxon>
        <taxon>Metazoa</taxon>
        <taxon>Ecdysozoa</taxon>
        <taxon>Arthropoda</taxon>
        <taxon>Hexapoda</taxon>
        <taxon>Insecta</taxon>
        <taxon>Pterygota</taxon>
        <taxon>Neoptera</taxon>
        <taxon>Endopterygota</taxon>
        <taxon>Diptera</taxon>
        <taxon>Brachycera</taxon>
        <taxon>Muscomorpha</taxon>
        <taxon>Oestroidea</taxon>
        <taxon>Calliphoridae</taxon>
        <taxon>Luciliinae</taxon>
        <taxon>Lucilia</taxon>
    </lineage>
</organism>
<dbReference type="SUPFAM" id="SSF50465">
    <property type="entry name" value="EF-Tu/eEF-1alpha/eIF2-gamma C-terminal domain"/>
    <property type="match status" value="1"/>
</dbReference>
<proteinExistence type="inferred from homology"/>
<keyword evidence="13" id="KW-0648">Protein biosynthesis</keyword>
<keyword evidence="11" id="KW-0378">Hydrolase</keyword>
<dbReference type="CDD" id="cd03706">
    <property type="entry name" value="mtEFTU_III"/>
    <property type="match status" value="1"/>
</dbReference>
<dbReference type="InterPro" id="IPR005172">
    <property type="entry name" value="CRC"/>
</dbReference>
<dbReference type="PROSITE" id="PS51634">
    <property type="entry name" value="CRC"/>
    <property type="match status" value="1"/>
</dbReference>
<evidence type="ECO:0000256" key="15">
    <source>
        <dbReference type="ARBA" id="ARBA00023128"/>
    </source>
</evidence>
<keyword evidence="15" id="KW-0496">Mitochondrion</keyword>
<evidence type="ECO:0000256" key="10">
    <source>
        <dbReference type="ARBA" id="ARBA00022768"/>
    </source>
</evidence>
<evidence type="ECO:0000256" key="13">
    <source>
        <dbReference type="ARBA" id="ARBA00022917"/>
    </source>
</evidence>
<keyword evidence="14" id="KW-0809">Transit peptide</keyword>
<accession>A0A0L0C7B8</accession>
<feature type="region of interest" description="Disordered" evidence="20">
    <location>
        <begin position="507"/>
        <end position="538"/>
    </location>
</feature>
<keyword evidence="16" id="KW-0342">GTP-binding</keyword>
<evidence type="ECO:0000256" key="18">
    <source>
        <dbReference type="ARBA" id="ARBA00051990"/>
    </source>
</evidence>
<keyword evidence="17" id="KW-0539">Nucleus</keyword>
<dbReference type="SUPFAM" id="SSF52540">
    <property type="entry name" value="P-loop containing nucleoside triphosphate hydrolases"/>
    <property type="match status" value="1"/>
</dbReference>
<dbReference type="GO" id="GO:0046872">
    <property type="term" value="F:metal ion binding"/>
    <property type="evidence" value="ECO:0007669"/>
    <property type="project" value="UniProtKB-KW"/>
</dbReference>
<comment type="caution">
    <text evidence="23">The sequence shown here is derived from an EMBL/GenBank/DDBJ whole genome shotgun (WGS) entry which is preliminary data.</text>
</comment>
<dbReference type="NCBIfam" id="NF009373">
    <property type="entry name" value="PRK12736.1"/>
    <property type="match status" value="1"/>
</dbReference>
<dbReference type="InterPro" id="IPR031157">
    <property type="entry name" value="G_TR_CS"/>
</dbReference>
<dbReference type="GO" id="GO:0003746">
    <property type="term" value="F:translation elongation factor activity"/>
    <property type="evidence" value="ECO:0007669"/>
    <property type="project" value="UniProtKB-KW"/>
</dbReference>
<dbReference type="InterPro" id="IPR041709">
    <property type="entry name" value="EF-Tu_GTP-bd"/>
</dbReference>
<evidence type="ECO:0000256" key="20">
    <source>
        <dbReference type="SAM" id="MobiDB-lite"/>
    </source>
</evidence>
<dbReference type="InterPro" id="IPR009000">
    <property type="entry name" value="Transl_B-barrel_sf"/>
</dbReference>
<dbReference type="InterPro" id="IPR033720">
    <property type="entry name" value="EFTU_2"/>
</dbReference>
<evidence type="ECO:0000256" key="3">
    <source>
        <dbReference type="ARBA" id="ARBA00004496"/>
    </source>
</evidence>
<evidence type="ECO:0000256" key="14">
    <source>
        <dbReference type="ARBA" id="ARBA00022946"/>
    </source>
</evidence>
<dbReference type="GO" id="GO:0005739">
    <property type="term" value="C:mitochondrion"/>
    <property type="evidence" value="ECO:0007669"/>
    <property type="project" value="UniProtKB-SubCell"/>
</dbReference>
<keyword evidence="24" id="KW-1185">Reference proteome</keyword>
<sequence>MDISDNMASGVTSSVLGRCSSVRRALSTARLVRLSQGTPAALLQLQRFTPMSATTQGFQQFVREYANEKKVFERTKPHCNVGTIGHVDHGKTTLTAAITKVLADKQLAESKKYNEIDNAPEEKARGITINVAHVEYQTENRHYGHTDCPGHADYIKNMITGTAQMDGAILVVAATDGAMPQTREHLLLAKQIGINHIVVFINKVDAADQEMVDLVEMEIRELLSEMGYDGDNIPVIKGSALCALEDKRPEIGSEAILKLLHEVDNFIPTPARELDKPFLLPVENVYSIPGRGTVVTGRLERGVVKKGMECEFVGYNKVLKSTVTGVEMFHQILDEAQAGDQLGALVRGVKRDDIKRGMVMCKPGSVKALDQLEAQVYILAKEEGGRTKPFMSFIQLQMFSRTWDCAVQVQIPDKEMVMPGEDTKLILRLIRPMVLEQGQRFTLRDGNLTLGTGVVTKVLPPLSESERASLTEGKKAHSLDDSSALPELSFDDLLDASPIKKTNKTSFDDDILEMDNERKNRTDDTLNTPGPKKPPTMQKTLNTSIAISSGTKTLTPVRTHAVKLGNSPSTFTQVVKNNGGNTNTTPVLLNTKNVLPKTATQIPTNSSIKLTPKVVGGNTGTGNITMAGKTAVRTSNGQIIYIQKTPTAGNIKATGGSTTNVAKTSTLGGNNSKPVTIQVLRTADGSYVPIKTSTTGANGKNTTLTLSPTSLAGKKIISSAGGQVIIKGTIKPTDATGTVTSMAKTITTNALTGVRTVVKPMTATSSASGQVNDSNKSKPIVVQASGGKQIIVSNQNIVKLSPKPQTVTTTAGAGTLNTSTTGSGQIHAIQIPGKIGVQYVRVLPNTKVPAKSLNTTASTSVTSTATAATKTVNTTTTSNQPVKILNSLPQKFTLVQKAGTKLVVTQKKDTSSGSNTDFLTSKVQKTIVTVPTIKSLNEDKNKNSPVQQQQSLIKNTSANLTNSNNNSSSNQTIIRKHKISEINTEIQRITNTTDNAGPPEIKKPTPNNRVVVVSSQSQPKILNNSIQQPGRITLPTTAISANTTSSSSGNSGMVKITQVTQNGNKLYTVLKPSSIDQKTNPKLYSVLKTNNQTTSATAASSSSATNTTTNKAAGIAKPLINKQQLLQQQQKLLQLKKQQQSATSQNTTKSNIAIASSSGYIIPIQIKEEPADSNSTTASNIESSAAQHNSAVAEDENDSLDPMVGGVRRKHCNCSKSQCLKLYCDCFANGEFCQDCTCKDCFNNLENEDERQRAIKTCLERNPNAFKPKITSSRDQADMRLHNKGCNCKRSGCLKNYCECYEAKIPCSSNCKCVGCRNVEDRPDLDMDPIDPKIMATIAMGGSNADSMSLKRSYDKTQRDISGTLPAIKAEKKESKSVSNYDTGAVSPTLEGQQCNFITQEVIDATIQCMITQADECEKNNLPAYQTEKMVMEELGRCLVEIIDFSIRTSDNSYAQD</sequence>
<keyword evidence="10" id="KW-0251">Elongation factor</keyword>
<dbReference type="GO" id="GO:0003924">
    <property type="term" value="F:GTPase activity"/>
    <property type="evidence" value="ECO:0007669"/>
    <property type="project" value="InterPro"/>
</dbReference>
<comment type="similarity">
    <text evidence="4">Belongs to the TRAFAC class translation factor GTPase superfamily. Classic translation factor GTPase family. EF-Tu/EF-1A subfamily.</text>
</comment>
<dbReference type="InterPro" id="IPR009001">
    <property type="entry name" value="Transl_elong_EF1A/Init_IF2_C"/>
</dbReference>
<dbReference type="Gene3D" id="2.40.30.10">
    <property type="entry name" value="Translation factors"/>
    <property type="match status" value="2"/>
</dbReference>
<feature type="region of interest" description="Disordered" evidence="20">
    <location>
        <begin position="1171"/>
        <end position="1200"/>
    </location>
</feature>
<evidence type="ECO:0000259" key="22">
    <source>
        <dbReference type="PROSITE" id="PS51722"/>
    </source>
</evidence>
<evidence type="ECO:0000313" key="23">
    <source>
        <dbReference type="EMBL" id="KNC28288.1"/>
    </source>
</evidence>
<dbReference type="GO" id="GO:0005634">
    <property type="term" value="C:nucleus"/>
    <property type="evidence" value="ECO:0007669"/>
    <property type="project" value="UniProtKB-SubCell"/>
</dbReference>
<evidence type="ECO:0000256" key="4">
    <source>
        <dbReference type="ARBA" id="ARBA00007249"/>
    </source>
</evidence>
<keyword evidence="8" id="KW-0479">Metal-binding</keyword>
<evidence type="ECO:0000256" key="6">
    <source>
        <dbReference type="ARBA" id="ARBA00011245"/>
    </source>
</evidence>